<protein>
    <recommendedName>
        <fullName evidence="10">AP2/ERF domain-containing protein</fullName>
    </recommendedName>
</protein>
<evidence type="ECO:0000256" key="6">
    <source>
        <dbReference type="ARBA" id="ARBA00023163"/>
    </source>
</evidence>
<dbReference type="Proteomes" id="UP000796880">
    <property type="component" value="Unassembled WGS sequence"/>
</dbReference>
<dbReference type="FunFam" id="3.30.730.10:FF:000001">
    <property type="entry name" value="Ethylene-responsive transcription factor 2"/>
    <property type="match status" value="1"/>
</dbReference>
<dbReference type="InterPro" id="IPR001471">
    <property type="entry name" value="AP2/ERF_dom"/>
</dbReference>
<dbReference type="InterPro" id="IPR016177">
    <property type="entry name" value="DNA-bd_dom_sf"/>
</dbReference>
<accession>A0A8K0H9H4</accession>
<dbReference type="SMART" id="SM00380">
    <property type="entry name" value="AP2"/>
    <property type="match status" value="1"/>
</dbReference>
<dbReference type="InterPro" id="IPR036955">
    <property type="entry name" value="AP2/ERF_dom_sf"/>
</dbReference>
<evidence type="ECO:0000259" key="10">
    <source>
        <dbReference type="PROSITE" id="PS51032"/>
    </source>
</evidence>
<organism evidence="11 12">
    <name type="scientific">Rhamnella rubrinervis</name>
    <dbReference type="NCBI Taxonomy" id="2594499"/>
    <lineage>
        <taxon>Eukaryota</taxon>
        <taxon>Viridiplantae</taxon>
        <taxon>Streptophyta</taxon>
        <taxon>Embryophyta</taxon>
        <taxon>Tracheophyta</taxon>
        <taxon>Spermatophyta</taxon>
        <taxon>Magnoliopsida</taxon>
        <taxon>eudicotyledons</taxon>
        <taxon>Gunneridae</taxon>
        <taxon>Pentapetalae</taxon>
        <taxon>rosids</taxon>
        <taxon>fabids</taxon>
        <taxon>Rosales</taxon>
        <taxon>Rhamnaceae</taxon>
        <taxon>rhamnoid group</taxon>
        <taxon>Rhamneae</taxon>
        <taxon>Rhamnella</taxon>
    </lineage>
</organism>
<keyword evidence="12" id="KW-1185">Reference proteome</keyword>
<feature type="compositionally biased region" description="Low complexity" evidence="9">
    <location>
        <begin position="133"/>
        <end position="149"/>
    </location>
</feature>
<keyword evidence="4" id="KW-0238">DNA-binding</keyword>
<name>A0A8K0H9H4_9ROSA</name>
<comment type="subcellular location">
    <subcellularLocation>
        <location evidence="1">Nucleus</location>
    </subcellularLocation>
</comment>
<gene>
    <name evidence="11" type="ORF">FNV43_RR08746</name>
</gene>
<evidence type="ECO:0000256" key="8">
    <source>
        <dbReference type="ARBA" id="ARBA00024343"/>
    </source>
</evidence>
<comment type="similarity">
    <text evidence="8">Belongs to the AP2/ERF transcription factor family. ERF subfamily.</text>
</comment>
<evidence type="ECO:0000256" key="3">
    <source>
        <dbReference type="ARBA" id="ARBA00023016"/>
    </source>
</evidence>
<dbReference type="PROSITE" id="PS51032">
    <property type="entry name" value="AP2_ERF"/>
    <property type="match status" value="1"/>
</dbReference>
<keyword evidence="2" id="KW-0805">Transcription regulation</keyword>
<evidence type="ECO:0000313" key="12">
    <source>
        <dbReference type="Proteomes" id="UP000796880"/>
    </source>
</evidence>
<evidence type="ECO:0000256" key="4">
    <source>
        <dbReference type="ARBA" id="ARBA00023125"/>
    </source>
</evidence>
<keyword evidence="6" id="KW-0804">Transcription</keyword>
<dbReference type="SUPFAM" id="SSF54171">
    <property type="entry name" value="DNA-binding domain"/>
    <property type="match status" value="1"/>
</dbReference>
<dbReference type="PRINTS" id="PR00367">
    <property type="entry name" value="ETHRSPELEMNT"/>
</dbReference>
<dbReference type="Gene3D" id="3.30.730.10">
    <property type="entry name" value="AP2/ERF domain"/>
    <property type="match status" value="1"/>
</dbReference>
<dbReference type="PANTHER" id="PTHR31241:SF62">
    <property type="entry name" value="DEHYDRATION-RESPONSIVE ELEMENT-BINDING PROTEIN 2D"/>
    <property type="match status" value="1"/>
</dbReference>
<keyword evidence="3" id="KW-0346">Stress response</keyword>
<evidence type="ECO:0000256" key="9">
    <source>
        <dbReference type="SAM" id="MobiDB-lite"/>
    </source>
</evidence>
<feature type="region of interest" description="Disordered" evidence="9">
    <location>
        <begin position="21"/>
        <end position="49"/>
    </location>
</feature>
<evidence type="ECO:0000256" key="2">
    <source>
        <dbReference type="ARBA" id="ARBA00023015"/>
    </source>
</evidence>
<dbReference type="GO" id="GO:0006950">
    <property type="term" value="P:response to stress"/>
    <property type="evidence" value="ECO:0007669"/>
    <property type="project" value="TreeGrafter"/>
</dbReference>
<feature type="region of interest" description="Disordered" evidence="9">
    <location>
        <begin position="127"/>
        <end position="149"/>
    </location>
</feature>
<dbReference type="GO" id="GO:0003700">
    <property type="term" value="F:DNA-binding transcription factor activity"/>
    <property type="evidence" value="ECO:0007669"/>
    <property type="project" value="InterPro"/>
</dbReference>
<dbReference type="EMBL" id="VOIH02000004">
    <property type="protein sequence ID" value="KAF3448038.1"/>
    <property type="molecule type" value="Genomic_DNA"/>
</dbReference>
<evidence type="ECO:0000256" key="1">
    <source>
        <dbReference type="ARBA" id="ARBA00004123"/>
    </source>
</evidence>
<dbReference type="PANTHER" id="PTHR31241">
    <property type="entry name" value="DEHYDRATION-RESPONSIVE ELEMENT-BINDING PROTEIN 2C"/>
    <property type="match status" value="1"/>
</dbReference>
<feature type="domain" description="AP2/ERF" evidence="10">
    <location>
        <begin position="50"/>
        <end position="116"/>
    </location>
</feature>
<dbReference type="CDD" id="cd00018">
    <property type="entry name" value="AP2"/>
    <property type="match status" value="1"/>
</dbReference>
<reference evidence="11" key="1">
    <citation type="submission" date="2020-03" db="EMBL/GenBank/DDBJ databases">
        <title>A high-quality chromosome-level genome assembly of a woody plant with both climbing and erect habits, Rhamnella rubrinervis.</title>
        <authorList>
            <person name="Lu Z."/>
            <person name="Yang Y."/>
            <person name="Zhu X."/>
            <person name="Sun Y."/>
        </authorList>
    </citation>
    <scope>NUCLEOTIDE SEQUENCE</scope>
    <source>
        <strain evidence="11">BYM</strain>
        <tissue evidence="11">Leaf</tissue>
    </source>
</reference>
<keyword evidence="7" id="KW-0539">Nucleus</keyword>
<keyword evidence="5" id="KW-0010">Activator</keyword>
<evidence type="ECO:0000313" key="11">
    <source>
        <dbReference type="EMBL" id="KAF3448038.1"/>
    </source>
</evidence>
<sequence>MDILAKWKTYNDQLDPASIGGVKGTPKIPAKGSKKGCMRGKGGPQNSDYKYRGVRQRTWGKWVAEIREPIVRTTTTRLTKGNRLWLGTFSTAIEAALAYDEASKAMYGPVARLNFPDYPIDSCNASSSIRAPTASTESETTTSNNTSEVASFSEELKIKHHSISNWSEDYCVGEEPKKKACKLVEVDSNERKEWSPANHVKAEVEDALDSRDCHGSNVNDELVLAGLKPFNEVGFEKVVKKEIEGDLAELTKSMHPTDEAELQNKLGDSCGFHGCESRFGCLRNRATEENQNGFLDRNWGRPSNVSCQTQRSNGNVFDCGSLYHVEDAYSGLESGLDFLRPDYDFGFLEEQGILDLWK</sequence>
<dbReference type="GO" id="GO:0045893">
    <property type="term" value="P:positive regulation of DNA-templated transcription"/>
    <property type="evidence" value="ECO:0007669"/>
    <property type="project" value="TreeGrafter"/>
</dbReference>
<dbReference type="GO" id="GO:0000976">
    <property type="term" value="F:transcription cis-regulatory region binding"/>
    <property type="evidence" value="ECO:0007669"/>
    <property type="project" value="TreeGrafter"/>
</dbReference>
<evidence type="ECO:0000256" key="7">
    <source>
        <dbReference type="ARBA" id="ARBA00023242"/>
    </source>
</evidence>
<proteinExistence type="inferred from homology"/>
<dbReference type="AlphaFoldDB" id="A0A8K0H9H4"/>
<dbReference type="OrthoDB" id="1164461at2759"/>
<evidence type="ECO:0000256" key="5">
    <source>
        <dbReference type="ARBA" id="ARBA00023159"/>
    </source>
</evidence>
<comment type="caution">
    <text evidence="11">The sequence shown here is derived from an EMBL/GenBank/DDBJ whole genome shotgun (WGS) entry which is preliminary data.</text>
</comment>
<dbReference type="Pfam" id="PF00847">
    <property type="entry name" value="AP2"/>
    <property type="match status" value="1"/>
</dbReference>
<dbReference type="GO" id="GO:0005634">
    <property type="term" value="C:nucleus"/>
    <property type="evidence" value="ECO:0007669"/>
    <property type="project" value="UniProtKB-SubCell"/>
</dbReference>